<feature type="compositionally biased region" description="Basic residues" evidence="1">
    <location>
        <begin position="20"/>
        <end position="29"/>
    </location>
</feature>
<accession>A0A8X8X0U5</accession>
<dbReference type="Pfam" id="PF11926">
    <property type="entry name" value="DUF3444"/>
    <property type="match status" value="1"/>
</dbReference>
<comment type="caution">
    <text evidence="3">The sequence shown here is derived from an EMBL/GenBank/DDBJ whole genome shotgun (WGS) entry which is preliminary data.</text>
</comment>
<evidence type="ECO:0000313" key="3">
    <source>
        <dbReference type="EMBL" id="KAG6404164.1"/>
    </source>
</evidence>
<organism evidence="3">
    <name type="scientific">Salvia splendens</name>
    <name type="common">Scarlet sage</name>
    <dbReference type="NCBI Taxonomy" id="180675"/>
    <lineage>
        <taxon>Eukaryota</taxon>
        <taxon>Viridiplantae</taxon>
        <taxon>Streptophyta</taxon>
        <taxon>Embryophyta</taxon>
        <taxon>Tracheophyta</taxon>
        <taxon>Spermatophyta</taxon>
        <taxon>Magnoliopsida</taxon>
        <taxon>eudicotyledons</taxon>
        <taxon>Gunneridae</taxon>
        <taxon>Pentapetalae</taxon>
        <taxon>asterids</taxon>
        <taxon>lamiids</taxon>
        <taxon>Lamiales</taxon>
        <taxon>Lamiaceae</taxon>
        <taxon>Nepetoideae</taxon>
        <taxon>Mentheae</taxon>
        <taxon>Salviinae</taxon>
        <taxon>Salvia</taxon>
        <taxon>Salvia subgen. Calosphace</taxon>
        <taxon>core Calosphace</taxon>
    </lineage>
</organism>
<evidence type="ECO:0000256" key="1">
    <source>
        <dbReference type="SAM" id="MobiDB-lite"/>
    </source>
</evidence>
<feature type="region of interest" description="Disordered" evidence="1">
    <location>
        <begin position="1"/>
        <end position="91"/>
    </location>
</feature>
<sequence>MHAAAQPSASRTSQAPSSHTYKKQPKRRHEMPINMERENGPSSVPEKAETASASHTASPVLNKERPAKRRRKDGQKCDDHNEGSQGIAGNGVYVKKASADAKGKFVAEQPRSTRELSQRNIRAMLIGKAKAEIRHQLNEWEKEKVTYSLSNGQDTGNVVHASSNNSRIHPETKDEPKLEPLESSTFKETVVEAKPDDFVSMSVPDANFHNFDDGRVENSFANNQVWAAYDDDDGMPRYYAMIHRVISKSPFKMQISWLNSKSTSEFGSLDWVASGFTKTTGNFRAGKFVLSERLNSFSHPVTWKKGSRGVIHILPIKGEVWALYRNWSADWDENTPDETIHKYDLVVVLKDYNEDTGVLVAPLVKVAGFTSVFNQLPDQRGIRVIPREEMFRFSHQVPFHFLNGLETENAPKNCYELDPAALPLELLNAITDVKSAELVVADPGMLREPGLGNGTMTESCPIKAHTNQRSGVEDPKHVITYSRRNKGKKITLDKF</sequence>
<gene>
    <name evidence="3" type="ORF">SASPL_136404</name>
</gene>
<keyword evidence="4" id="KW-1185">Reference proteome</keyword>
<proteinExistence type="predicted"/>
<reference evidence="3" key="1">
    <citation type="submission" date="2018-01" db="EMBL/GenBank/DDBJ databases">
        <authorList>
            <person name="Mao J.F."/>
        </authorList>
    </citation>
    <scope>NUCLEOTIDE SEQUENCE</scope>
    <source>
        <strain evidence="3">Huo1</strain>
        <tissue evidence="3">Leaf</tissue>
    </source>
</reference>
<dbReference type="PANTHER" id="PTHR45089:SF50">
    <property type="entry name" value="DNAJ HEAT SHOCK AMINO-TERMINAL DOMAIN PROTEIN-RELATED"/>
    <property type="match status" value="1"/>
</dbReference>
<name>A0A8X8X0U5_SALSN</name>
<evidence type="ECO:0000259" key="2">
    <source>
        <dbReference type="Pfam" id="PF11926"/>
    </source>
</evidence>
<reference evidence="3" key="2">
    <citation type="submission" date="2020-08" db="EMBL/GenBank/DDBJ databases">
        <title>Plant Genome Project.</title>
        <authorList>
            <person name="Zhang R.-G."/>
        </authorList>
    </citation>
    <scope>NUCLEOTIDE SEQUENCE</scope>
    <source>
        <strain evidence="3">Huo1</strain>
        <tissue evidence="3">Leaf</tissue>
    </source>
</reference>
<feature type="compositionally biased region" description="Basic and acidic residues" evidence="1">
    <location>
        <begin position="168"/>
        <end position="177"/>
    </location>
</feature>
<evidence type="ECO:0000313" key="4">
    <source>
        <dbReference type="Proteomes" id="UP000298416"/>
    </source>
</evidence>
<feature type="domain" description="DUF3444" evidence="2">
    <location>
        <begin position="200"/>
        <end position="404"/>
    </location>
</feature>
<dbReference type="Proteomes" id="UP000298416">
    <property type="component" value="Unassembled WGS sequence"/>
</dbReference>
<feature type="region of interest" description="Disordered" evidence="1">
    <location>
        <begin position="151"/>
        <end position="177"/>
    </location>
</feature>
<dbReference type="EMBL" id="PNBA02000013">
    <property type="protein sequence ID" value="KAG6404164.1"/>
    <property type="molecule type" value="Genomic_DNA"/>
</dbReference>
<dbReference type="InterPro" id="IPR024593">
    <property type="entry name" value="DUF3444"/>
</dbReference>
<dbReference type="AlphaFoldDB" id="A0A8X8X0U5"/>
<feature type="compositionally biased region" description="Polar residues" evidence="1">
    <location>
        <begin position="7"/>
        <end position="19"/>
    </location>
</feature>
<protein>
    <recommendedName>
        <fullName evidence="2">DUF3444 domain-containing protein</fullName>
    </recommendedName>
</protein>
<dbReference type="PANTHER" id="PTHR45089">
    <property type="entry name" value="DNAJ HEAT SHOCK AMINO-TERMINAL DOMAIN PROTEIN-RELATED"/>
    <property type="match status" value="1"/>
</dbReference>
<feature type="compositionally biased region" description="Polar residues" evidence="1">
    <location>
        <begin position="151"/>
        <end position="167"/>
    </location>
</feature>